<dbReference type="PROSITE" id="PS00101">
    <property type="entry name" value="HEXAPEP_TRANSFERASES"/>
    <property type="match status" value="1"/>
</dbReference>
<sequence length="240" mass="25845">MNMQTTHQWIKHSSNPVARSLFKILQLMIQISVPAPKIITSPLYAATITIMKFWTTLTRVLWWTPIFKGRINHIGKGFYLYGGMPFVSGSISLKFGDNCRVSGQTTLSGRSTSSACPLLTVGNNVDIGWQTTIAVGTKIIIYDNVRIAGCTFLAGYPGHPMNASDRAAGLPELDSQVGDIILERDVWLATGVSVLAGVTIGQGTIIAAGSVVTSDLPPFVIAGGIPAKILRTLTTEEQKR</sequence>
<keyword evidence="2" id="KW-0677">Repeat</keyword>
<accession>A0A291B8U7</accession>
<evidence type="ECO:0000256" key="1">
    <source>
        <dbReference type="ARBA" id="ARBA00022679"/>
    </source>
</evidence>
<dbReference type="KEGG" id="elux:BTN50_0921"/>
<dbReference type="RefSeq" id="WP_096619098.1">
    <property type="nucleotide sequence ID" value="NZ_CP020660.1"/>
</dbReference>
<evidence type="ECO:0000313" key="4">
    <source>
        <dbReference type="EMBL" id="ATF09428.1"/>
    </source>
</evidence>
<dbReference type="GO" id="GO:0016746">
    <property type="term" value="F:acyltransferase activity"/>
    <property type="evidence" value="ECO:0007669"/>
    <property type="project" value="UniProtKB-KW"/>
</dbReference>
<dbReference type="InterPro" id="IPR018357">
    <property type="entry name" value="Hexapep_transf_CS"/>
</dbReference>
<dbReference type="CDD" id="cd04647">
    <property type="entry name" value="LbH_MAT_like"/>
    <property type="match status" value="1"/>
</dbReference>
<organism evidence="4 5">
    <name type="scientific">Candidatus Enterovibrio altilux</name>
    <dbReference type="NCBI Taxonomy" id="1927128"/>
    <lineage>
        <taxon>Bacteria</taxon>
        <taxon>Pseudomonadati</taxon>
        <taxon>Pseudomonadota</taxon>
        <taxon>Gammaproteobacteria</taxon>
        <taxon>Vibrionales</taxon>
        <taxon>Vibrionaceae</taxon>
        <taxon>Enterovibrio</taxon>
    </lineage>
</organism>
<dbReference type="PANTHER" id="PTHR23416">
    <property type="entry name" value="SIALIC ACID SYNTHASE-RELATED"/>
    <property type="match status" value="1"/>
</dbReference>
<dbReference type="InterPro" id="IPR051159">
    <property type="entry name" value="Hexapeptide_acetyltransf"/>
</dbReference>
<dbReference type="OrthoDB" id="9815592at2"/>
<keyword evidence="5" id="KW-1185">Reference proteome</keyword>
<dbReference type="InterPro" id="IPR011004">
    <property type="entry name" value="Trimer_LpxA-like_sf"/>
</dbReference>
<keyword evidence="1 4" id="KW-0808">Transferase</keyword>
<dbReference type="Proteomes" id="UP000218160">
    <property type="component" value="Chromosome 1"/>
</dbReference>
<dbReference type="InterPro" id="IPR001451">
    <property type="entry name" value="Hexapep"/>
</dbReference>
<dbReference type="Pfam" id="PF00132">
    <property type="entry name" value="Hexapep"/>
    <property type="match status" value="1"/>
</dbReference>
<name>A0A291B8U7_9GAMM</name>
<dbReference type="EMBL" id="CP020660">
    <property type="protein sequence ID" value="ATF09428.1"/>
    <property type="molecule type" value="Genomic_DNA"/>
</dbReference>
<dbReference type="AlphaFoldDB" id="A0A291B8U7"/>
<evidence type="ECO:0000256" key="2">
    <source>
        <dbReference type="ARBA" id="ARBA00022737"/>
    </source>
</evidence>
<gene>
    <name evidence="4" type="ORF">BTN50_0921</name>
</gene>
<protein>
    <submittedName>
        <fullName evidence="4">Acetyltransferase SypM</fullName>
    </submittedName>
</protein>
<evidence type="ECO:0000313" key="5">
    <source>
        <dbReference type="Proteomes" id="UP000218160"/>
    </source>
</evidence>
<reference evidence="5" key="1">
    <citation type="submission" date="2017-04" db="EMBL/GenBank/DDBJ databases">
        <title>Genome evolution of the luminous symbionts of deep sea anglerfish.</title>
        <authorList>
            <person name="Hendry T.A."/>
        </authorList>
    </citation>
    <scope>NUCLEOTIDE SEQUENCE [LARGE SCALE GENOMIC DNA]</scope>
</reference>
<dbReference type="SUPFAM" id="SSF51161">
    <property type="entry name" value="Trimeric LpxA-like enzymes"/>
    <property type="match status" value="1"/>
</dbReference>
<proteinExistence type="predicted"/>
<keyword evidence="3" id="KW-0012">Acyltransferase</keyword>
<dbReference type="Gene3D" id="2.160.10.10">
    <property type="entry name" value="Hexapeptide repeat proteins"/>
    <property type="match status" value="1"/>
</dbReference>
<evidence type="ECO:0000256" key="3">
    <source>
        <dbReference type="ARBA" id="ARBA00023315"/>
    </source>
</evidence>